<gene>
    <name evidence="2" type="ORF">CDV36_007281</name>
</gene>
<keyword evidence="3" id="KW-1185">Reference proteome</keyword>
<reference evidence="2 3" key="1">
    <citation type="submission" date="2017-06" db="EMBL/GenBank/DDBJ databases">
        <title>Comparative genomic analysis of Ambrosia Fusariam Clade fungi.</title>
        <authorList>
            <person name="Stajich J.E."/>
            <person name="Carrillo J."/>
            <person name="Kijimoto T."/>
            <person name="Eskalen A."/>
            <person name="O'Donnell K."/>
            <person name="Kasson M."/>
        </authorList>
    </citation>
    <scope>NUCLEOTIDE SEQUENCE [LARGE SCALE GENOMIC DNA]</scope>
    <source>
        <strain evidence="2">UCR3666</strain>
    </source>
</reference>
<dbReference type="Pfam" id="PF06985">
    <property type="entry name" value="HET"/>
    <property type="match status" value="1"/>
</dbReference>
<evidence type="ECO:0000259" key="1">
    <source>
        <dbReference type="Pfam" id="PF06985"/>
    </source>
</evidence>
<comment type="caution">
    <text evidence="2">The sequence shown here is derived from an EMBL/GenBank/DDBJ whole genome shotgun (WGS) entry which is preliminary data.</text>
</comment>
<name>A0A3M2S669_9HYPO</name>
<dbReference type="OrthoDB" id="4476201at2759"/>
<evidence type="ECO:0000313" key="2">
    <source>
        <dbReference type="EMBL" id="RMJ13066.1"/>
    </source>
</evidence>
<protein>
    <recommendedName>
        <fullName evidence="1">Heterokaryon incompatibility domain-containing protein</fullName>
    </recommendedName>
</protein>
<organism evidence="2 3">
    <name type="scientific">Fusarium kuroshium</name>
    <dbReference type="NCBI Taxonomy" id="2010991"/>
    <lineage>
        <taxon>Eukaryota</taxon>
        <taxon>Fungi</taxon>
        <taxon>Dikarya</taxon>
        <taxon>Ascomycota</taxon>
        <taxon>Pezizomycotina</taxon>
        <taxon>Sordariomycetes</taxon>
        <taxon>Hypocreomycetidae</taxon>
        <taxon>Hypocreales</taxon>
        <taxon>Nectriaceae</taxon>
        <taxon>Fusarium</taxon>
        <taxon>Fusarium solani species complex</taxon>
    </lineage>
</organism>
<feature type="domain" description="Heterokaryon incompatibility" evidence="1">
    <location>
        <begin position="76"/>
        <end position="241"/>
    </location>
</feature>
<dbReference type="EMBL" id="NKUJ01000118">
    <property type="protein sequence ID" value="RMJ13066.1"/>
    <property type="molecule type" value="Genomic_DNA"/>
</dbReference>
<dbReference type="PANTHER" id="PTHR24148:SF64">
    <property type="entry name" value="HETEROKARYON INCOMPATIBILITY DOMAIN-CONTAINING PROTEIN"/>
    <property type="match status" value="1"/>
</dbReference>
<proteinExistence type="predicted"/>
<sequence length="756" mass="85861">MSSHAPNPSIYQPLDNPSQEIRLIQIESPPKLSPEETTPMAVVAFLSALLCPPRRRTRAPAKFKLFTFKLNEAPPYKALSYTWGSPNLAGTILVDGQDIPAGHNLSTALQRLYQDDTIEYIWADALCINQSDDEEKSHQVPLMSQIYSRAEIVFIWLGEELSSTEKAFTFMRTSLLYAGELIDVIRLESDARNVTSTSTHFPRLHDFMVEKIGSLISDSNRQAMEQIFKNPYWTRVWVLQEFSYASKCHLICGRHTFDMANVQYFLFFWDTVDRLQLDFPGSSDWRDDVFGPLREFIDVRAGTSLGQAYMVEFQRQTGWHEILGDRSQQTSPAHSDIFTLFARTQRYKATDIRDKFYALLNLIPSEHRIVEPNYRLSEAELYRDLVTRGIAHYNSLYCITMGGVGTFQDPACSDLPSWIPDFRKIGNSEFPYSYPIFMKGIGNQNKLDASCSKGPLYSVSGKHLTAMGFSVDKIRDMTRILSSNENLILHSIALFLGAHDWKQDGQTDIYKDLFRAIFPPQLLIEPYDPFFEGSDPSWEAETNLASGFMMSLGVHSLTHYFSEKFKNQYAARRREGQNPTMVEALQFIAAEANPALSYLFSACCEDLIKDVLQTDDSVAHQAICDQLYKQATTAFGTRMTEDGRDTGEAYLIPFHETGDSDSAAMSITIFLTQLQYLWAARAFAITESGYMGFVRPGTRVEDEVCILYGCPSPLVIRPDGGEYLLVGDCCFEGMMRGEMVKRQEEGEFVLQDFTFK</sequence>
<dbReference type="Proteomes" id="UP000277212">
    <property type="component" value="Unassembled WGS sequence"/>
</dbReference>
<dbReference type="InterPro" id="IPR052895">
    <property type="entry name" value="HetReg/Transcr_Mod"/>
</dbReference>
<dbReference type="InterPro" id="IPR010730">
    <property type="entry name" value="HET"/>
</dbReference>
<dbReference type="AlphaFoldDB" id="A0A3M2S669"/>
<accession>A0A3M2S669</accession>
<dbReference type="PANTHER" id="PTHR24148">
    <property type="entry name" value="ANKYRIN REPEAT DOMAIN-CONTAINING PROTEIN 39 HOMOLOG-RELATED"/>
    <property type="match status" value="1"/>
</dbReference>
<dbReference type="Pfam" id="PF26639">
    <property type="entry name" value="Het-6_barrel"/>
    <property type="match status" value="1"/>
</dbReference>
<evidence type="ECO:0000313" key="3">
    <source>
        <dbReference type="Proteomes" id="UP000277212"/>
    </source>
</evidence>
<dbReference type="STRING" id="2010991.A0A3M2S669"/>